<feature type="region of interest" description="Disordered" evidence="1">
    <location>
        <begin position="272"/>
        <end position="325"/>
    </location>
</feature>
<evidence type="ECO:0000256" key="2">
    <source>
        <dbReference type="SAM" id="SignalP"/>
    </source>
</evidence>
<protein>
    <submittedName>
        <fullName evidence="3">Unnamed protein product</fullName>
    </submittedName>
</protein>
<reference evidence="3" key="1">
    <citation type="submission" date="2023-04" db="EMBL/GenBank/DDBJ databases">
        <title>Aspergillus oryzae NBRC 4228.</title>
        <authorList>
            <person name="Ichikawa N."/>
            <person name="Sato H."/>
            <person name="Tonouchi N."/>
        </authorList>
    </citation>
    <scope>NUCLEOTIDE SEQUENCE</scope>
    <source>
        <strain evidence="3">NBRC 4228</strain>
    </source>
</reference>
<accession>A0AAN4YR99</accession>
<evidence type="ECO:0000256" key="1">
    <source>
        <dbReference type="SAM" id="MobiDB-lite"/>
    </source>
</evidence>
<gene>
    <name evidence="3" type="ORF">Aory04_001008500</name>
</gene>
<evidence type="ECO:0000313" key="4">
    <source>
        <dbReference type="Proteomes" id="UP001165205"/>
    </source>
</evidence>
<organism evidence="3 4">
    <name type="scientific">Aspergillus oryzae</name>
    <name type="common">Yellow koji mold</name>
    <dbReference type="NCBI Taxonomy" id="5062"/>
    <lineage>
        <taxon>Eukaryota</taxon>
        <taxon>Fungi</taxon>
        <taxon>Dikarya</taxon>
        <taxon>Ascomycota</taxon>
        <taxon>Pezizomycotina</taxon>
        <taxon>Eurotiomycetes</taxon>
        <taxon>Eurotiomycetidae</taxon>
        <taxon>Eurotiales</taxon>
        <taxon>Aspergillaceae</taxon>
        <taxon>Aspergillus</taxon>
        <taxon>Aspergillus subgen. Circumdati</taxon>
    </lineage>
</organism>
<sequence>MSAAVLCTQFTRLRLIITPALASWSSHSLYSLESPPACHHLWLWSSELNGPASNVVNTITFTSLSRIRPLKVMFGFSSKRPRDHEELADLDRSAIPERKKPTFTEATRAIAELGLSTLTPVESSDDDDGNDGHRKHVHAGLTHSKGELPHQAAHCHASNSAMDIDYDRDMLPSIGDRTHYPWPTSARGNEDIQPSPIPHSLLNQYLTISERHAATSAYGYLPPTTSDHGSTLSTCHPTSHDATPCYSDAQRLPSPVSDGEDAMRSIQDTTSDVDMTYNPSRPASFSPSTWLGTERSSPNMQETMPPMDSARGMLQDPKSKSASNKKKITISMGYRADCEKCRCKVPGHYSHIIRA</sequence>
<dbReference type="Proteomes" id="UP001165205">
    <property type="component" value="Unassembled WGS sequence"/>
</dbReference>
<feature type="compositionally biased region" description="Polar residues" evidence="1">
    <location>
        <begin position="272"/>
        <end position="302"/>
    </location>
</feature>
<keyword evidence="2" id="KW-0732">Signal</keyword>
<evidence type="ECO:0000313" key="3">
    <source>
        <dbReference type="EMBL" id="GMG34774.1"/>
    </source>
</evidence>
<dbReference type="EMBL" id="BSYA01000149">
    <property type="protein sequence ID" value="GMG34774.1"/>
    <property type="molecule type" value="Genomic_DNA"/>
</dbReference>
<comment type="caution">
    <text evidence="3">The sequence shown here is derived from an EMBL/GenBank/DDBJ whole genome shotgun (WGS) entry which is preliminary data.</text>
</comment>
<name>A0AAN4YR99_ASPOZ</name>
<proteinExistence type="predicted"/>
<feature type="chain" id="PRO_5042997628" evidence="2">
    <location>
        <begin position="23"/>
        <end position="355"/>
    </location>
</feature>
<feature type="signal peptide" evidence="2">
    <location>
        <begin position="1"/>
        <end position="22"/>
    </location>
</feature>
<dbReference type="AlphaFoldDB" id="A0AAN4YR99"/>